<keyword evidence="1" id="KW-0238">DNA-binding</keyword>
<keyword evidence="4" id="KW-1185">Reference proteome</keyword>
<dbReference type="SUPFAM" id="SSF46955">
    <property type="entry name" value="Putative DNA-binding domain"/>
    <property type="match status" value="1"/>
</dbReference>
<dbReference type="PRINTS" id="PR00040">
    <property type="entry name" value="HTHMERR"/>
</dbReference>
<dbReference type="InterPro" id="IPR009061">
    <property type="entry name" value="DNA-bd_dom_put_sf"/>
</dbReference>
<dbReference type="CDD" id="cd01282">
    <property type="entry name" value="HTH_MerR-like_sg3"/>
    <property type="match status" value="1"/>
</dbReference>
<dbReference type="PANTHER" id="PTHR30204">
    <property type="entry name" value="REDOX-CYCLING DRUG-SENSING TRANSCRIPTIONAL ACTIVATOR SOXR"/>
    <property type="match status" value="1"/>
</dbReference>
<dbReference type="SMART" id="SM00422">
    <property type="entry name" value="HTH_MERR"/>
    <property type="match status" value="1"/>
</dbReference>
<dbReference type="Gene3D" id="1.10.1660.10">
    <property type="match status" value="1"/>
</dbReference>
<sequence>MRIGELADRAGVSVRSLRYYEQQGLLDSNRTAGGQRTYEEGAVERVQLIQQLFAAGLPSHTIVDLLPCVSTGMVTSSMFDKIRHEREAIEQRITELTAARDKLDGVLEHVLSVGIYEEPSPQAAG</sequence>
<dbReference type="Proteomes" id="UP001500418">
    <property type="component" value="Unassembled WGS sequence"/>
</dbReference>
<proteinExistence type="predicted"/>
<feature type="domain" description="HTH merR-type" evidence="2">
    <location>
        <begin position="1"/>
        <end position="68"/>
    </location>
</feature>
<dbReference type="EMBL" id="BAAAID010000150">
    <property type="protein sequence ID" value="GAA0962201.1"/>
    <property type="molecule type" value="Genomic_DNA"/>
</dbReference>
<dbReference type="Pfam" id="PF13411">
    <property type="entry name" value="MerR_1"/>
    <property type="match status" value="1"/>
</dbReference>
<dbReference type="PROSITE" id="PS50937">
    <property type="entry name" value="HTH_MERR_2"/>
    <property type="match status" value="1"/>
</dbReference>
<comment type="caution">
    <text evidence="3">The sequence shown here is derived from an EMBL/GenBank/DDBJ whole genome shotgun (WGS) entry which is preliminary data.</text>
</comment>
<gene>
    <name evidence="3" type="ORF">GCM10009575_097130</name>
</gene>
<organism evidence="3 4">
    <name type="scientific">Streptomyces rhizosphaericus</name>
    <dbReference type="NCBI Taxonomy" id="114699"/>
    <lineage>
        <taxon>Bacteria</taxon>
        <taxon>Bacillati</taxon>
        <taxon>Actinomycetota</taxon>
        <taxon>Actinomycetes</taxon>
        <taxon>Kitasatosporales</taxon>
        <taxon>Streptomycetaceae</taxon>
        <taxon>Streptomyces</taxon>
        <taxon>Streptomyces violaceusniger group</taxon>
    </lineage>
</organism>
<protein>
    <submittedName>
        <fullName evidence="3">MerR family transcriptional regulator</fullName>
    </submittedName>
</protein>
<dbReference type="InterPro" id="IPR000551">
    <property type="entry name" value="MerR-type_HTH_dom"/>
</dbReference>
<evidence type="ECO:0000313" key="4">
    <source>
        <dbReference type="Proteomes" id="UP001500418"/>
    </source>
</evidence>
<evidence type="ECO:0000256" key="1">
    <source>
        <dbReference type="ARBA" id="ARBA00023125"/>
    </source>
</evidence>
<dbReference type="InterPro" id="IPR047057">
    <property type="entry name" value="MerR_fam"/>
</dbReference>
<name>A0ABN1RRF7_9ACTN</name>
<evidence type="ECO:0000259" key="2">
    <source>
        <dbReference type="PROSITE" id="PS50937"/>
    </source>
</evidence>
<accession>A0ABN1RRF7</accession>
<dbReference type="PANTHER" id="PTHR30204:SF97">
    <property type="entry name" value="MERR FAMILY REGULATORY PROTEIN"/>
    <property type="match status" value="1"/>
</dbReference>
<evidence type="ECO:0000313" key="3">
    <source>
        <dbReference type="EMBL" id="GAA0962201.1"/>
    </source>
</evidence>
<reference evidence="3 4" key="1">
    <citation type="journal article" date="2019" name="Int. J. Syst. Evol. Microbiol.">
        <title>The Global Catalogue of Microorganisms (GCM) 10K type strain sequencing project: providing services to taxonomists for standard genome sequencing and annotation.</title>
        <authorList>
            <consortium name="The Broad Institute Genomics Platform"/>
            <consortium name="The Broad Institute Genome Sequencing Center for Infectious Disease"/>
            <person name="Wu L."/>
            <person name="Ma J."/>
        </authorList>
    </citation>
    <scope>NUCLEOTIDE SEQUENCE [LARGE SCALE GENOMIC DNA]</scope>
    <source>
        <strain evidence="3 4">JCM 11444</strain>
    </source>
</reference>
<dbReference type="PROSITE" id="PS00552">
    <property type="entry name" value="HTH_MERR_1"/>
    <property type="match status" value="1"/>
</dbReference>